<keyword evidence="1" id="KW-1133">Transmembrane helix</keyword>
<reference evidence="2" key="1">
    <citation type="journal article" date="2020" name="Stud. Mycol.">
        <title>101 Dothideomycetes genomes: a test case for predicting lifestyles and emergence of pathogens.</title>
        <authorList>
            <person name="Haridas S."/>
            <person name="Albert R."/>
            <person name="Binder M."/>
            <person name="Bloem J."/>
            <person name="Labutti K."/>
            <person name="Salamov A."/>
            <person name="Andreopoulos B."/>
            <person name="Baker S."/>
            <person name="Barry K."/>
            <person name="Bills G."/>
            <person name="Bluhm B."/>
            <person name="Cannon C."/>
            <person name="Castanera R."/>
            <person name="Culley D."/>
            <person name="Daum C."/>
            <person name="Ezra D."/>
            <person name="Gonzalez J."/>
            <person name="Henrissat B."/>
            <person name="Kuo A."/>
            <person name="Liang C."/>
            <person name="Lipzen A."/>
            <person name="Lutzoni F."/>
            <person name="Magnuson J."/>
            <person name="Mondo S."/>
            <person name="Nolan M."/>
            <person name="Ohm R."/>
            <person name="Pangilinan J."/>
            <person name="Park H.-J."/>
            <person name="Ramirez L."/>
            <person name="Alfaro M."/>
            <person name="Sun H."/>
            <person name="Tritt A."/>
            <person name="Yoshinaga Y."/>
            <person name="Zwiers L.-H."/>
            <person name="Turgeon B."/>
            <person name="Goodwin S."/>
            <person name="Spatafora J."/>
            <person name="Crous P."/>
            <person name="Grigoriev I."/>
        </authorList>
    </citation>
    <scope>NUCLEOTIDE SEQUENCE</scope>
    <source>
        <strain evidence="2">HMLAC05119</strain>
    </source>
</reference>
<dbReference type="Proteomes" id="UP000800096">
    <property type="component" value="Unassembled WGS sequence"/>
</dbReference>
<feature type="transmembrane region" description="Helical" evidence="1">
    <location>
        <begin position="52"/>
        <end position="74"/>
    </location>
</feature>
<gene>
    <name evidence="2" type="ORF">BDU57DRAFT_276353</name>
</gene>
<proteinExistence type="predicted"/>
<dbReference type="AlphaFoldDB" id="A0A6A5QM48"/>
<dbReference type="EMBL" id="ML979136">
    <property type="protein sequence ID" value="KAF1915544.1"/>
    <property type="molecule type" value="Genomic_DNA"/>
</dbReference>
<sequence length="572" mass="64812">MKPVISMTREAEGLLRIALFSQELKLVGKKKTLSQKRTRLAQDLRSNRRRGVVPIFISTLWFVFALGISIEAAFSDVGSNIQAHNLAMGLFVSWLPILILCSILDRNPVASDDIERKLNKLVDAVCDSLLDDEVRRDFIASFRDMPEAQRMAYWVDKIATRAEVIKGDYFCGFSGQARTRFHYGAAYAILTDIEKAYVAEHGRGWLYNTREARAALVLGQVDRGFTWFDGRQLWQVAAAVYLVGGTSAGAFILSFNTPTVGLGCRTGGYMIFFVVALVLILAEVLTWWLTSPLRKHDQFHSNVEAYSQHLTHGHHLGPKHTSLPGLATSKLILSHVLRKLENAVLQIALSMVRLLPIQQKKQRLDTTRQSIQNHFATLQNLTTRNWLQRAFFTPLECSNMIWACYLIFAQTIGAFNNCTCMTSSWGGLGGYLDFTQFNVADSPLVAKYWMQGTVITCVVMGSGMSYIVSQWLMQAHLSTENYNDAMAGLRRVRRFRRYTQWIRYPASLLVLCINRILGACRLRRSTDTRVLTWSREANYRPTMGQSIVRATYEAQHLPLHSVDVRKHLPEDA</sequence>
<evidence type="ECO:0000313" key="2">
    <source>
        <dbReference type="EMBL" id="KAF1915544.1"/>
    </source>
</evidence>
<evidence type="ECO:0000313" key="3">
    <source>
        <dbReference type="Proteomes" id="UP000800096"/>
    </source>
</evidence>
<evidence type="ECO:0000256" key="1">
    <source>
        <dbReference type="SAM" id="Phobius"/>
    </source>
</evidence>
<dbReference type="OrthoDB" id="5392263at2759"/>
<keyword evidence="1" id="KW-0472">Membrane</keyword>
<protein>
    <submittedName>
        <fullName evidence="2">Uncharacterized protein</fullName>
    </submittedName>
</protein>
<name>A0A6A5QM48_AMPQU</name>
<accession>A0A6A5QM48</accession>
<feature type="transmembrane region" description="Helical" evidence="1">
    <location>
        <begin position="448"/>
        <end position="468"/>
    </location>
</feature>
<feature type="transmembrane region" description="Helical" evidence="1">
    <location>
        <begin position="267"/>
        <end position="289"/>
    </location>
</feature>
<keyword evidence="3" id="KW-1185">Reference proteome</keyword>
<feature type="transmembrane region" description="Helical" evidence="1">
    <location>
        <begin position="233"/>
        <end position="255"/>
    </location>
</feature>
<feature type="transmembrane region" description="Helical" evidence="1">
    <location>
        <begin position="86"/>
        <end position="104"/>
    </location>
</feature>
<feature type="transmembrane region" description="Helical" evidence="1">
    <location>
        <begin position="402"/>
        <end position="428"/>
    </location>
</feature>
<keyword evidence="1" id="KW-0812">Transmembrane</keyword>
<organism evidence="2 3">
    <name type="scientific">Ampelomyces quisqualis</name>
    <name type="common">Powdery mildew agent</name>
    <dbReference type="NCBI Taxonomy" id="50730"/>
    <lineage>
        <taxon>Eukaryota</taxon>
        <taxon>Fungi</taxon>
        <taxon>Dikarya</taxon>
        <taxon>Ascomycota</taxon>
        <taxon>Pezizomycotina</taxon>
        <taxon>Dothideomycetes</taxon>
        <taxon>Pleosporomycetidae</taxon>
        <taxon>Pleosporales</taxon>
        <taxon>Pleosporineae</taxon>
        <taxon>Phaeosphaeriaceae</taxon>
        <taxon>Ampelomyces</taxon>
    </lineage>
</organism>